<dbReference type="GO" id="GO:0016747">
    <property type="term" value="F:acyltransferase activity, transferring groups other than amino-acyl groups"/>
    <property type="evidence" value="ECO:0007669"/>
    <property type="project" value="InterPro"/>
</dbReference>
<protein>
    <recommendedName>
        <fullName evidence="2">Thiolase C-terminal domain-containing protein</fullName>
    </recommendedName>
</protein>
<dbReference type="InterPro" id="IPR020610">
    <property type="entry name" value="Thiolase_AS"/>
</dbReference>
<dbReference type="InterPro" id="IPR020617">
    <property type="entry name" value="Thiolase_C"/>
</dbReference>
<accession>A0A8J8TQX3</accession>
<dbReference type="Gene3D" id="3.40.47.10">
    <property type="match status" value="1"/>
</dbReference>
<dbReference type="InterPro" id="IPR020613">
    <property type="entry name" value="Thiolase_CS"/>
</dbReference>
<keyword evidence="4" id="KW-1185">Reference proteome</keyword>
<dbReference type="PANTHER" id="PTHR43365:SF1">
    <property type="entry name" value="ACETYL-COA C-ACYLTRANSFERASE"/>
    <property type="match status" value="1"/>
</dbReference>
<sequence>MLTELSPGLIRRRLTSLFPAALIEDIACERDVVQRNRTIDITMLKGPIPATEQALEQAEMEIEDNDLFEVNEAFASVVAAWLTATGPSWEDTNVNGGAIAHGHPLGATGSMLLTKLAHGLERTGQDYGLVTMCIGFGQGIATTIERV</sequence>
<dbReference type="SUPFAM" id="SSF53901">
    <property type="entry name" value="Thiolase-like"/>
    <property type="match status" value="1"/>
</dbReference>
<feature type="domain" description="Thiolase C-terminal" evidence="2">
    <location>
        <begin position="41"/>
        <end position="146"/>
    </location>
</feature>
<proteinExistence type="predicted"/>
<evidence type="ECO:0000256" key="1">
    <source>
        <dbReference type="ARBA" id="ARBA00023229"/>
    </source>
</evidence>
<dbReference type="PROSITE" id="PS00099">
    <property type="entry name" value="THIOLASE_3"/>
    <property type="match status" value="1"/>
</dbReference>
<gene>
    <name evidence="3" type="ORF">CV102_17115</name>
</gene>
<keyword evidence="1" id="KW-0414">Isoprene biosynthesis</keyword>
<dbReference type="PROSITE" id="PS00737">
    <property type="entry name" value="THIOLASE_2"/>
    <property type="match status" value="1"/>
</dbReference>
<evidence type="ECO:0000313" key="3">
    <source>
        <dbReference type="EMBL" id="TYL37345.1"/>
    </source>
</evidence>
<dbReference type="GO" id="GO:0008299">
    <property type="term" value="P:isoprenoid biosynthetic process"/>
    <property type="evidence" value="ECO:0007669"/>
    <property type="project" value="UniProtKB-KW"/>
</dbReference>
<dbReference type="AlphaFoldDB" id="A0A8J8TQX3"/>
<comment type="caution">
    <text evidence="3">The sequence shown here is derived from an EMBL/GenBank/DDBJ whole genome shotgun (WGS) entry which is preliminary data.</text>
</comment>
<reference evidence="3" key="1">
    <citation type="submission" date="2017-11" db="EMBL/GenBank/DDBJ databases">
        <authorList>
            <person name="Kajale S.C."/>
            <person name="Sharma A."/>
        </authorList>
    </citation>
    <scope>NUCLEOTIDE SEQUENCE</scope>
    <source>
        <strain evidence="3">LS1_42</strain>
    </source>
</reference>
<dbReference type="EMBL" id="PHNJ01000010">
    <property type="protein sequence ID" value="TYL37345.1"/>
    <property type="molecule type" value="Genomic_DNA"/>
</dbReference>
<dbReference type="Pfam" id="PF02803">
    <property type="entry name" value="Thiolase_C"/>
    <property type="match status" value="1"/>
</dbReference>
<evidence type="ECO:0000313" key="4">
    <source>
        <dbReference type="Proteomes" id="UP000766904"/>
    </source>
</evidence>
<evidence type="ECO:0000259" key="2">
    <source>
        <dbReference type="Pfam" id="PF02803"/>
    </source>
</evidence>
<dbReference type="PANTHER" id="PTHR43365">
    <property type="entry name" value="BLR7806 PROTEIN"/>
    <property type="match status" value="1"/>
</dbReference>
<name>A0A8J8TQX3_9EURY</name>
<organism evidence="3 4">
    <name type="scientific">Natronococcus pandeyae</name>
    <dbReference type="NCBI Taxonomy" id="2055836"/>
    <lineage>
        <taxon>Archaea</taxon>
        <taxon>Methanobacteriati</taxon>
        <taxon>Methanobacteriota</taxon>
        <taxon>Stenosarchaea group</taxon>
        <taxon>Halobacteria</taxon>
        <taxon>Halobacteriales</taxon>
        <taxon>Natrialbaceae</taxon>
        <taxon>Natronococcus</taxon>
    </lineage>
</organism>
<dbReference type="InterPro" id="IPR016039">
    <property type="entry name" value="Thiolase-like"/>
</dbReference>
<dbReference type="Proteomes" id="UP000766904">
    <property type="component" value="Unassembled WGS sequence"/>
</dbReference>